<keyword evidence="1" id="KW-0472">Membrane</keyword>
<comment type="caution">
    <text evidence="2">The sequence shown here is derived from an EMBL/GenBank/DDBJ whole genome shotgun (WGS) entry which is preliminary data.</text>
</comment>
<sequence length="102" mass="11352">MDTTTWIIIAAAFFTYLTRIGGHLVLSRFERLHFRVEAALNAVPAAVLTAIVAAPASDHGWRELLVLVVCVFLSLRVSMLTMFFCRRSAVDRAAPFFPNLSL</sequence>
<gene>
    <name evidence="2" type="ORF">HED55_01760</name>
</gene>
<name>A0ABX1DLT4_9HYPH</name>
<protein>
    <submittedName>
        <fullName evidence="2">AzlD family protein</fullName>
    </submittedName>
</protein>
<dbReference type="InterPro" id="IPR008407">
    <property type="entry name" value="Brnchd-chn_aa_trnsp_AzlD"/>
</dbReference>
<feature type="transmembrane region" description="Helical" evidence="1">
    <location>
        <begin position="38"/>
        <end position="58"/>
    </location>
</feature>
<feature type="transmembrane region" description="Helical" evidence="1">
    <location>
        <begin position="6"/>
        <end position="26"/>
    </location>
</feature>
<dbReference type="EMBL" id="JAAVLN010000001">
    <property type="protein sequence ID" value="NKC02587.1"/>
    <property type="molecule type" value="Genomic_DNA"/>
</dbReference>
<keyword evidence="3" id="KW-1185">Reference proteome</keyword>
<organism evidence="2 3">
    <name type="scientific">Brucella haematophila</name>
    <dbReference type="NCBI Taxonomy" id="419474"/>
    <lineage>
        <taxon>Bacteria</taxon>
        <taxon>Pseudomonadati</taxon>
        <taxon>Pseudomonadota</taxon>
        <taxon>Alphaproteobacteria</taxon>
        <taxon>Hyphomicrobiales</taxon>
        <taxon>Brucellaceae</taxon>
        <taxon>Brucella/Ochrobactrum group</taxon>
        <taxon>Brucella</taxon>
    </lineage>
</organism>
<proteinExistence type="predicted"/>
<evidence type="ECO:0000256" key="1">
    <source>
        <dbReference type="SAM" id="Phobius"/>
    </source>
</evidence>
<evidence type="ECO:0000313" key="2">
    <source>
        <dbReference type="EMBL" id="NKC02587.1"/>
    </source>
</evidence>
<feature type="transmembrane region" description="Helical" evidence="1">
    <location>
        <begin position="64"/>
        <end position="85"/>
    </location>
</feature>
<accession>A0ABX1DLT4</accession>
<dbReference type="Proteomes" id="UP000704467">
    <property type="component" value="Unassembled WGS sequence"/>
</dbReference>
<keyword evidence="1" id="KW-0812">Transmembrane</keyword>
<reference evidence="2 3" key="1">
    <citation type="submission" date="2020-03" db="EMBL/GenBank/DDBJ databases">
        <title>Whole genome sequencing of clinical and environmental type strains of Ochrobactrum.</title>
        <authorList>
            <person name="Dharne M."/>
        </authorList>
    </citation>
    <scope>NUCLEOTIDE SEQUENCE [LARGE SCALE GENOMIC DNA]</scope>
    <source>
        <strain evidence="2 3">CIP 109452</strain>
    </source>
</reference>
<evidence type="ECO:0000313" key="3">
    <source>
        <dbReference type="Proteomes" id="UP000704467"/>
    </source>
</evidence>
<keyword evidence="1" id="KW-1133">Transmembrane helix</keyword>
<dbReference type="Pfam" id="PF05437">
    <property type="entry name" value="AzlD"/>
    <property type="match status" value="1"/>
</dbReference>